<keyword evidence="3" id="KW-1185">Reference proteome</keyword>
<dbReference type="InterPro" id="IPR042245">
    <property type="entry name" value="Tgt2/MlaC_sf"/>
</dbReference>
<protein>
    <recommendedName>
        <fullName evidence="4">Toluene tolerance protein</fullName>
    </recommendedName>
</protein>
<dbReference type="Gene3D" id="3.10.450.710">
    <property type="entry name" value="Tgt2/MlaC"/>
    <property type="match status" value="1"/>
</dbReference>
<evidence type="ECO:0000256" key="1">
    <source>
        <dbReference type="SAM" id="MobiDB-lite"/>
    </source>
</evidence>
<comment type="caution">
    <text evidence="2">The sequence shown here is derived from an EMBL/GenBank/DDBJ whole genome shotgun (WGS) entry which is preliminary data.</text>
</comment>
<dbReference type="InterPro" id="IPR008869">
    <property type="entry name" value="MlaC/ttg2D"/>
</dbReference>
<dbReference type="EMBL" id="NRRL01000031">
    <property type="protein sequence ID" value="MBK1668843.1"/>
    <property type="molecule type" value="Genomic_DNA"/>
</dbReference>
<dbReference type="Proteomes" id="UP001296873">
    <property type="component" value="Unassembled WGS sequence"/>
</dbReference>
<evidence type="ECO:0008006" key="4">
    <source>
        <dbReference type="Google" id="ProtNLM"/>
    </source>
</evidence>
<gene>
    <name evidence="2" type="ORF">CKO28_12455</name>
</gene>
<dbReference type="Pfam" id="PF05494">
    <property type="entry name" value="MlaC"/>
    <property type="match status" value="1"/>
</dbReference>
<sequence>MPGRAACTISAARPRSRTPTGRGASSAAAGPPSGDAQATENTDAPGMRLETTAWTRRLAVAAFSLLLGVAPVGPGAAAAAEGSPDGAAEFIESLGQDAVDELSRADVPEATRREQFMDLLERGFALEAISRFVLARYWRVASAQQRDRFQDVFKRVLAQRFLPLFKDYGQEDFRVTGARPDPAQPSLYAVRTLVARPGQTGGDGPKVEVIWRVRPTDGGYEIVDIKAEGVSMAITLRSEYNSAIQRAGGNIGNLIAMLEDNLAQGAYAPDGNGDLSPSGDR</sequence>
<name>A0ABS1DGJ3_9PROT</name>
<dbReference type="PANTHER" id="PTHR36573:SF1">
    <property type="entry name" value="INTERMEMBRANE PHOSPHOLIPID TRANSPORT SYSTEM BINDING PROTEIN MLAC"/>
    <property type="match status" value="1"/>
</dbReference>
<feature type="region of interest" description="Disordered" evidence="1">
    <location>
        <begin position="1"/>
        <end position="46"/>
    </location>
</feature>
<proteinExistence type="predicted"/>
<dbReference type="PANTHER" id="PTHR36573">
    <property type="entry name" value="INTERMEMBRANE PHOSPHOLIPID TRANSPORT SYSTEM BINDING PROTEIN MLAC"/>
    <property type="match status" value="1"/>
</dbReference>
<evidence type="ECO:0000313" key="2">
    <source>
        <dbReference type="EMBL" id="MBK1668843.1"/>
    </source>
</evidence>
<evidence type="ECO:0000313" key="3">
    <source>
        <dbReference type="Proteomes" id="UP001296873"/>
    </source>
</evidence>
<accession>A0ABS1DGJ3</accession>
<reference evidence="2 3" key="1">
    <citation type="journal article" date="2020" name="Microorganisms">
        <title>Osmotic Adaptation and Compatible Solute Biosynthesis of Phototrophic Bacteria as Revealed from Genome Analyses.</title>
        <authorList>
            <person name="Imhoff J.F."/>
            <person name="Rahn T."/>
            <person name="Kunzel S."/>
            <person name="Keller A."/>
            <person name="Neulinger S.C."/>
        </authorList>
    </citation>
    <scope>NUCLEOTIDE SEQUENCE [LARGE SCALE GENOMIC DNA]</scope>
    <source>
        <strain evidence="2 3">DSM 9895</strain>
    </source>
</reference>
<feature type="compositionally biased region" description="Low complexity" evidence="1">
    <location>
        <begin position="23"/>
        <end position="34"/>
    </location>
</feature>
<organism evidence="2 3">
    <name type="scientific">Rhodovibrio sodomensis</name>
    <dbReference type="NCBI Taxonomy" id="1088"/>
    <lineage>
        <taxon>Bacteria</taxon>
        <taxon>Pseudomonadati</taxon>
        <taxon>Pseudomonadota</taxon>
        <taxon>Alphaproteobacteria</taxon>
        <taxon>Rhodospirillales</taxon>
        <taxon>Rhodovibrionaceae</taxon>
        <taxon>Rhodovibrio</taxon>
    </lineage>
</organism>